<keyword evidence="1" id="KW-0175">Coiled coil</keyword>
<feature type="region of interest" description="Disordered" evidence="2">
    <location>
        <begin position="210"/>
        <end position="360"/>
    </location>
</feature>
<evidence type="ECO:0000313" key="3">
    <source>
        <dbReference type="EMBL" id="PWT37676.1"/>
    </source>
</evidence>
<dbReference type="EMBL" id="QGHV01000018">
    <property type="protein sequence ID" value="PWT37676.1"/>
    <property type="molecule type" value="Genomic_DNA"/>
</dbReference>
<proteinExistence type="predicted"/>
<evidence type="ECO:0000256" key="2">
    <source>
        <dbReference type="SAM" id="MobiDB-lite"/>
    </source>
</evidence>
<comment type="caution">
    <text evidence="3">The sequence shown here is derived from an EMBL/GenBank/DDBJ whole genome shotgun (WGS) entry which is preliminary data.</text>
</comment>
<feature type="compositionally biased region" description="Basic and acidic residues" evidence="2">
    <location>
        <begin position="286"/>
        <end position="296"/>
    </location>
</feature>
<dbReference type="Proteomes" id="UP000245735">
    <property type="component" value="Unassembled WGS sequence"/>
</dbReference>
<gene>
    <name evidence="3" type="ORF">DKZ35_04140</name>
</gene>
<feature type="coiled-coil region" evidence="1">
    <location>
        <begin position="448"/>
        <end position="491"/>
    </location>
</feature>
<reference evidence="4" key="1">
    <citation type="journal article" date="2018" name="Front. Microbiol.">
        <title>Comparative Genomics of the Herbivore Gut Symbiont Lactobacillus reuteri Reveals Genetic Diversity and Lifestyle Adaptation.</title>
        <authorList>
            <person name="Zhao J."/>
        </authorList>
    </citation>
    <scope>NUCLEOTIDE SEQUENCE [LARGE SCALE GENOMIC DNA]</scope>
    <source>
        <strain evidence="4">LR9</strain>
    </source>
</reference>
<feature type="compositionally biased region" description="Basic and acidic residues" evidence="2">
    <location>
        <begin position="251"/>
        <end position="263"/>
    </location>
</feature>
<accession>A0ABD6Y766</accession>
<evidence type="ECO:0000256" key="1">
    <source>
        <dbReference type="SAM" id="Coils"/>
    </source>
</evidence>
<feature type="compositionally biased region" description="Basic and acidic residues" evidence="2">
    <location>
        <begin position="210"/>
        <end position="223"/>
    </location>
</feature>
<protein>
    <recommendedName>
        <fullName evidence="5">Phage protein</fullName>
    </recommendedName>
</protein>
<evidence type="ECO:0008006" key="5">
    <source>
        <dbReference type="Google" id="ProtNLM"/>
    </source>
</evidence>
<sequence length="554" mass="61650">MIDINTIKLPTHFSKLDSQEESRFIPVKIYIAHTGENLNNSIFSKEVLENMIPTLTNIPILGYVSTNADGEKDFRGHEKNITIDGTEVTINYKTNAYGFIPESNDAHFEVTGGKEWLVANGYLWSRFIDALNIFDESGGTKGQSMEVSHADGYTDKYGRVVYTSAQFEGLCILGDDVPPAMAGSVISTEFSKADFKSAFKEMLAEFSAEKGENSLATKKKDEEGTTVVTDTTSDKETAAKPNDSSISSTAKADKAEATDDAEKAAQSATTESQETEKSKSSSADNKASERTDDKKSQNLAVSSSTEGTDYNSANDDTAEMSASKDKTIKDDQQVESDDKKNNSEDSAADDQDNDEEDKDKEKFEFELTLSEKQRVLINEVRNKYFNNSDWCWLECAYDNYGIISVGNSDNKPQYFRVEYTVNADDSLQLGNKIEVFPTYLTAEERAEVEANRQKVTELQSQLDELKAYKSNVEMSKKKAILADNKDELTAEQIKNIESKFTLLTPEDVEKEVAYAIFETHKGEKKNIYGMKAVNFSANKNGLGYGTADVLFRKR</sequence>
<evidence type="ECO:0000313" key="4">
    <source>
        <dbReference type="Proteomes" id="UP000245735"/>
    </source>
</evidence>
<feature type="compositionally biased region" description="Basic and acidic residues" evidence="2">
    <location>
        <begin position="322"/>
        <end position="343"/>
    </location>
</feature>
<dbReference type="AlphaFoldDB" id="A0ABD6Y766"/>
<organism evidence="3 4">
    <name type="scientific">Limosilactobacillus reuteri</name>
    <name type="common">Lactobacillus reuteri</name>
    <dbReference type="NCBI Taxonomy" id="1598"/>
    <lineage>
        <taxon>Bacteria</taxon>
        <taxon>Bacillati</taxon>
        <taxon>Bacillota</taxon>
        <taxon>Bacilli</taxon>
        <taxon>Lactobacillales</taxon>
        <taxon>Lactobacillaceae</taxon>
        <taxon>Limosilactobacillus</taxon>
    </lineage>
</organism>
<feature type="compositionally biased region" description="Acidic residues" evidence="2">
    <location>
        <begin position="346"/>
        <end position="358"/>
    </location>
</feature>
<name>A0ABD6Y766_LIMRT</name>
<dbReference type="RefSeq" id="WP_109975770.1">
    <property type="nucleotide sequence ID" value="NZ_QGHV01000018.1"/>
</dbReference>
<feature type="compositionally biased region" description="Polar residues" evidence="2">
    <location>
        <begin position="297"/>
        <end position="315"/>
    </location>
</feature>